<name>A0A1M6N5D3_9FIRM</name>
<sequence length="310" mass="36954">MDFDYLAAGVEEDVLIYALQSSFFEEIEAAKNRFYEIIGELDTNHEMIADFNTWLIYDYKGKENTTFIERYRKNALEKLSQEENAFISQVEKAYLSLYELRDRREDRCQLRDIFTKKEIWVSANQLEEIQDRELILSRIIEVDGEYWILGSCVFIPAMFRNSIERNMIDQYESFKKTNPYGNWEIFLKNHSLYLYKYVSIIQDVMVHDTENEEDYTVFQSTYIIKDSRNIKQILTESKQIKLDYTEEGALFFRIMTGEGILAEMVIRKNQIELECNSLQDRKKAKKLLESLVGDRITHYKDEEISMDDIL</sequence>
<dbReference type="RefSeq" id="WP_110942216.1">
    <property type="nucleotide sequence ID" value="NZ_FQZV01000052.1"/>
</dbReference>
<protein>
    <submittedName>
        <fullName evidence="1">Uncharacterized protein</fullName>
    </submittedName>
</protein>
<gene>
    <name evidence="1" type="ORF">SAMN02745975_03202</name>
</gene>
<accession>A0A1M6N5D3</accession>
<dbReference type="Proteomes" id="UP000184536">
    <property type="component" value="Unassembled WGS sequence"/>
</dbReference>
<reference evidence="2" key="1">
    <citation type="submission" date="2016-11" db="EMBL/GenBank/DDBJ databases">
        <authorList>
            <person name="Varghese N."/>
            <person name="Submissions S."/>
        </authorList>
    </citation>
    <scope>NUCLEOTIDE SEQUENCE [LARGE SCALE GENOMIC DNA]</scope>
    <source>
        <strain evidence="2">DSM 17957</strain>
    </source>
</reference>
<proteinExistence type="predicted"/>
<dbReference type="EMBL" id="FQZV01000052">
    <property type="protein sequence ID" value="SHJ90894.1"/>
    <property type="molecule type" value="Genomic_DNA"/>
</dbReference>
<evidence type="ECO:0000313" key="2">
    <source>
        <dbReference type="Proteomes" id="UP000184536"/>
    </source>
</evidence>
<organism evidence="1 2">
    <name type="scientific">Geosporobacter subterraneus DSM 17957</name>
    <dbReference type="NCBI Taxonomy" id="1121919"/>
    <lineage>
        <taxon>Bacteria</taxon>
        <taxon>Bacillati</taxon>
        <taxon>Bacillota</taxon>
        <taxon>Clostridia</taxon>
        <taxon>Peptostreptococcales</taxon>
        <taxon>Thermotaleaceae</taxon>
        <taxon>Geosporobacter</taxon>
    </lineage>
</organism>
<dbReference type="STRING" id="1121919.SAMN02745975_03202"/>
<dbReference type="OrthoDB" id="1950116at2"/>
<dbReference type="AlphaFoldDB" id="A0A1M6N5D3"/>
<evidence type="ECO:0000313" key="1">
    <source>
        <dbReference type="EMBL" id="SHJ90894.1"/>
    </source>
</evidence>
<keyword evidence="2" id="KW-1185">Reference proteome</keyword>